<gene>
    <name evidence="1" type="ORF">OPT61_g4952</name>
</gene>
<accession>A0ACC2ICA4</accession>
<name>A0ACC2ICA4_9PLEO</name>
<keyword evidence="2" id="KW-1185">Reference proteome</keyword>
<evidence type="ECO:0000313" key="1">
    <source>
        <dbReference type="EMBL" id="KAJ8112761.1"/>
    </source>
</evidence>
<sequence length="306" mass="34008">MGHLRSGLGVLASGGCGGEGGEEDVGAVLRVFEELDLQATLLDDGRVPRLVLLPELEHDAGLADTTCSLRFTHLDEAQQALMRLRNALLRFLTANMHGKPYTRNSLPASVLKQRIRLIERFRTWLARFDGLRSSSSQTEDTVCRGNILLIHWHVSNMILEADYPADASVFGAIPNMRARTVLGLADSVIDSTRSHSAINTERKPQLQFSIETGIIAPLFVLAMKCADEYVSTRATRLLAALDRREGLYDAQSMVVIIEKFASARQQKRLQSDRESISEITSSSFEEEFSLDPEGRALRLDQLAERL</sequence>
<proteinExistence type="predicted"/>
<dbReference type="EMBL" id="JAPHNI010000300">
    <property type="protein sequence ID" value="KAJ8112761.1"/>
    <property type="molecule type" value="Genomic_DNA"/>
</dbReference>
<protein>
    <submittedName>
        <fullName evidence="1">Uncharacterized protein</fullName>
    </submittedName>
</protein>
<evidence type="ECO:0000313" key="2">
    <source>
        <dbReference type="Proteomes" id="UP001153331"/>
    </source>
</evidence>
<dbReference type="Proteomes" id="UP001153331">
    <property type="component" value="Unassembled WGS sequence"/>
</dbReference>
<organism evidence="1 2">
    <name type="scientific">Boeremia exigua</name>
    <dbReference type="NCBI Taxonomy" id="749465"/>
    <lineage>
        <taxon>Eukaryota</taxon>
        <taxon>Fungi</taxon>
        <taxon>Dikarya</taxon>
        <taxon>Ascomycota</taxon>
        <taxon>Pezizomycotina</taxon>
        <taxon>Dothideomycetes</taxon>
        <taxon>Pleosporomycetidae</taxon>
        <taxon>Pleosporales</taxon>
        <taxon>Pleosporineae</taxon>
        <taxon>Didymellaceae</taxon>
        <taxon>Boeremia</taxon>
    </lineage>
</organism>
<reference evidence="1" key="1">
    <citation type="submission" date="2022-11" db="EMBL/GenBank/DDBJ databases">
        <title>Genome Sequence of Boeremia exigua.</title>
        <authorList>
            <person name="Buettner E."/>
        </authorList>
    </citation>
    <scope>NUCLEOTIDE SEQUENCE</scope>
    <source>
        <strain evidence="1">CU02</strain>
    </source>
</reference>
<comment type="caution">
    <text evidence="1">The sequence shown here is derived from an EMBL/GenBank/DDBJ whole genome shotgun (WGS) entry which is preliminary data.</text>
</comment>